<reference evidence="1 2" key="1">
    <citation type="submission" date="2024-01" db="EMBL/GenBank/DDBJ databases">
        <title>The genomes of 5 underutilized Papilionoideae crops provide insights into root nodulation and disease resistance.</title>
        <authorList>
            <person name="Yuan L."/>
        </authorList>
    </citation>
    <scope>NUCLEOTIDE SEQUENCE [LARGE SCALE GENOMIC DNA]</scope>
    <source>
        <strain evidence="1">LY-2023</strain>
        <tissue evidence="1">Leaf</tissue>
    </source>
</reference>
<name>A0AAN9J8L1_CLITE</name>
<protein>
    <submittedName>
        <fullName evidence="1">Uncharacterized protein</fullName>
    </submittedName>
</protein>
<evidence type="ECO:0000313" key="1">
    <source>
        <dbReference type="EMBL" id="KAK7294173.1"/>
    </source>
</evidence>
<proteinExistence type="predicted"/>
<keyword evidence="2" id="KW-1185">Reference proteome</keyword>
<comment type="caution">
    <text evidence="1">The sequence shown here is derived from an EMBL/GenBank/DDBJ whole genome shotgun (WGS) entry which is preliminary data.</text>
</comment>
<sequence length="152" mass="17794">MCRTTERKKDPIPHSTSTSPASYIKGLNYFTEFFSRGKKGKQVPQMVSEYASLISIRERGQARRCGVRRVQRRLDPGRLTRITKDFETDRYADTAKVNDFASLIKEQFSFCLNESYDRISCYNIRVRRSRVRLCCLVRERRRDSRLVNPGGD</sequence>
<gene>
    <name evidence="1" type="ORF">RJT34_17057</name>
</gene>
<evidence type="ECO:0000313" key="2">
    <source>
        <dbReference type="Proteomes" id="UP001359559"/>
    </source>
</evidence>
<organism evidence="1 2">
    <name type="scientific">Clitoria ternatea</name>
    <name type="common">Butterfly pea</name>
    <dbReference type="NCBI Taxonomy" id="43366"/>
    <lineage>
        <taxon>Eukaryota</taxon>
        <taxon>Viridiplantae</taxon>
        <taxon>Streptophyta</taxon>
        <taxon>Embryophyta</taxon>
        <taxon>Tracheophyta</taxon>
        <taxon>Spermatophyta</taxon>
        <taxon>Magnoliopsida</taxon>
        <taxon>eudicotyledons</taxon>
        <taxon>Gunneridae</taxon>
        <taxon>Pentapetalae</taxon>
        <taxon>rosids</taxon>
        <taxon>fabids</taxon>
        <taxon>Fabales</taxon>
        <taxon>Fabaceae</taxon>
        <taxon>Papilionoideae</taxon>
        <taxon>50 kb inversion clade</taxon>
        <taxon>NPAAA clade</taxon>
        <taxon>indigoferoid/millettioid clade</taxon>
        <taxon>Phaseoleae</taxon>
        <taxon>Clitoria</taxon>
    </lineage>
</organism>
<dbReference type="EMBL" id="JAYKXN010000004">
    <property type="protein sequence ID" value="KAK7294173.1"/>
    <property type="molecule type" value="Genomic_DNA"/>
</dbReference>
<accession>A0AAN9J8L1</accession>
<dbReference type="Proteomes" id="UP001359559">
    <property type="component" value="Unassembled WGS sequence"/>
</dbReference>
<dbReference type="AlphaFoldDB" id="A0AAN9J8L1"/>